<feature type="binding site" evidence="4">
    <location>
        <position position="67"/>
    </location>
    <ligand>
        <name>spermidine</name>
        <dbReference type="ChEBI" id="CHEBI:57834"/>
    </ligand>
</feature>
<sequence length="304" mass="35250">MENPLVDILYTQNWDSSTKFSIKVTKPLHTEVTPYQRIDFFDSETYGRFFTLDGLMMVTQKDEFAYHDMIAHVPMATNPDIKRVLIIGGGDGGTSREICRYKHIESVDLVEIDERVVRLCQQYLPQTAGHIANEPRLHLHFEDGLNYVKNKPDASYDLILVDSTDPIGSGEGLFTTEFYRQCFRVLSDEGILINQHESPYYSFHVKEMRKAHRKIKDVFPIVRVYQYNIATYPSGHWLFGFASKKYDPVRDHQAERWEAFGLKTMYYNSQIHEGAFALPTFVNEMLAGTDPNTLPIFPHKDYVE</sequence>
<protein>
    <recommendedName>
        <fullName evidence="4">Polyamine aminopropyltransferase</fullName>
    </recommendedName>
    <alternativeName>
        <fullName evidence="4">Putrescine aminopropyltransferase</fullName>
        <shortName evidence="4">PAPT</shortName>
    </alternativeName>
    <alternativeName>
        <fullName evidence="4">Spermidine synthase</fullName>
        <shortName evidence="4">SPDS</shortName>
        <shortName evidence="4">SPDSY</shortName>
        <ecNumber evidence="4">2.5.1.16</ecNumber>
    </alternativeName>
</protein>
<evidence type="ECO:0000256" key="3">
    <source>
        <dbReference type="ARBA" id="ARBA00023115"/>
    </source>
</evidence>
<comment type="similarity">
    <text evidence="1 4">Belongs to the spermidine/spermine synthase family.</text>
</comment>
<dbReference type="Gene3D" id="2.30.140.10">
    <property type="entry name" value="Spermidine synthase, tetramerisation domain"/>
    <property type="match status" value="1"/>
</dbReference>
<feature type="binding site" evidence="4">
    <location>
        <position position="111"/>
    </location>
    <ligand>
        <name>S-methyl-5'-thioadenosine</name>
        <dbReference type="ChEBI" id="CHEBI:17509"/>
    </ligand>
</feature>
<dbReference type="SUPFAM" id="SSF53335">
    <property type="entry name" value="S-adenosyl-L-methionine-dependent methyltransferases"/>
    <property type="match status" value="1"/>
</dbReference>
<dbReference type="InterPro" id="IPR030374">
    <property type="entry name" value="PABS"/>
</dbReference>
<comment type="subunit">
    <text evidence="4">Homodimer or homotetramer.</text>
</comment>
<dbReference type="EMBL" id="SRMQ01000001">
    <property type="protein sequence ID" value="TGJ77847.1"/>
    <property type="molecule type" value="Genomic_DNA"/>
</dbReference>
<feature type="binding site" evidence="4">
    <location>
        <position position="91"/>
    </location>
    <ligand>
        <name>spermidine</name>
        <dbReference type="ChEBI" id="CHEBI:57834"/>
    </ligand>
</feature>
<keyword evidence="3 4" id="KW-0620">Polyamine biosynthesis</keyword>
<dbReference type="GO" id="GO:0004766">
    <property type="term" value="F:spermidine synthase activity"/>
    <property type="evidence" value="ECO:0007669"/>
    <property type="project" value="UniProtKB-UniRule"/>
</dbReference>
<dbReference type="InterPro" id="IPR001045">
    <property type="entry name" value="Spermi_synthase"/>
</dbReference>
<comment type="caution">
    <text evidence="7">The sequence shown here is derived from an EMBL/GenBank/DDBJ whole genome shotgun (WGS) entry which is preliminary data.</text>
</comment>
<dbReference type="AlphaFoldDB" id="A0A4Z0Y4P5"/>
<dbReference type="OrthoDB" id="9793120at2"/>
<feature type="binding site" evidence="4">
    <location>
        <begin position="162"/>
        <end position="165"/>
    </location>
    <ligand>
        <name>spermidine</name>
        <dbReference type="ChEBI" id="CHEBI:57834"/>
    </ligand>
</feature>
<organism evidence="7 8">
    <name type="scientific">Caproiciproducens galactitolivorans</name>
    <dbReference type="NCBI Taxonomy" id="642589"/>
    <lineage>
        <taxon>Bacteria</taxon>
        <taxon>Bacillati</taxon>
        <taxon>Bacillota</taxon>
        <taxon>Clostridia</taxon>
        <taxon>Eubacteriales</taxon>
        <taxon>Acutalibacteraceae</taxon>
        <taxon>Caproiciproducens</taxon>
    </lineage>
</organism>
<feature type="binding site" evidence="4">
    <location>
        <position position="36"/>
    </location>
    <ligand>
        <name>S-methyl-5'-thioadenosine</name>
        <dbReference type="ChEBI" id="CHEBI:17509"/>
    </ligand>
</feature>
<dbReference type="InterPro" id="IPR035246">
    <property type="entry name" value="Spermidine_synt_N"/>
</dbReference>
<keyword evidence="8" id="KW-1185">Reference proteome</keyword>
<dbReference type="PROSITE" id="PS51006">
    <property type="entry name" value="PABS_2"/>
    <property type="match status" value="1"/>
</dbReference>
<comment type="catalytic activity">
    <reaction evidence="4">
        <text>S-adenosyl 3-(methylsulfanyl)propylamine + putrescine = S-methyl-5'-thioadenosine + spermidine + H(+)</text>
        <dbReference type="Rhea" id="RHEA:12721"/>
        <dbReference type="ChEBI" id="CHEBI:15378"/>
        <dbReference type="ChEBI" id="CHEBI:17509"/>
        <dbReference type="ChEBI" id="CHEBI:57443"/>
        <dbReference type="ChEBI" id="CHEBI:57834"/>
        <dbReference type="ChEBI" id="CHEBI:326268"/>
        <dbReference type="EC" id="2.5.1.16"/>
    </reaction>
</comment>
<proteinExistence type="inferred from homology"/>
<keyword evidence="4" id="KW-0745">Spermidine biosynthesis</keyword>
<evidence type="ECO:0000256" key="5">
    <source>
        <dbReference type="PROSITE-ProRule" id="PRU00354"/>
    </source>
</evidence>
<evidence type="ECO:0000256" key="2">
    <source>
        <dbReference type="ARBA" id="ARBA00022679"/>
    </source>
</evidence>
<reference evidence="7 8" key="1">
    <citation type="submission" date="2019-04" db="EMBL/GenBank/DDBJ databases">
        <authorList>
            <person name="Poehlein A."/>
            <person name="Bengelsdorf F.R."/>
            <person name="Duerre P."/>
            <person name="Daniel R."/>
        </authorList>
    </citation>
    <scope>NUCLEOTIDE SEQUENCE [LARGE SCALE GENOMIC DNA]</scope>
    <source>
        <strain evidence="7 8">BS-1</strain>
    </source>
</reference>
<dbReference type="RefSeq" id="WP_135656884.1">
    <property type="nucleotide sequence ID" value="NZ_JAJUFJ010000004.1"/>
</dbReference>
<dbReference type="HAMAP" id="MF_00198">
    <property type="entry name" value="Spermidine_synth"/>
    <property type="match status" value="1"/>
</dbReference>
<evidence type="ECO:0000256" key="4">
    <source>
        <dbReference type="HAMAP-Rule" id="MF_00198"/>
    </source>
</evidence>
<feature type="binding site" evidence="4">
    <location>
        <begin position="143"/>
        <end position="144"/>
    </location>
    <ligand>
        <name>S-methyl-5'-thioadenosine</name>
        <dbReference type="ChEBI" id="CHEBI:17509"/>
    </ligand>
</feature>
<comment type="caution">
    <text evidence="4">Lacks conserved residue(s) required for the propagation of feature annotation.</text>
</comment>
<dbReference type="Pfam" id="PF17284">
    <property type="entry name" value="Spermine_synt_N"/>
    <property type="match status" value="1"/>
</dbReference>
<feature type="domain" description="PABS" evidence="6">
    <location>
        <begin position="7"/>
        <end position="244"/>
    </location>
</feature>
<comment type="pathway">
    <text evidence="4">Amine and polyamine biosynthesis; spermidine biosynthesis; spermidine from putrescine: step 1/1.</text>
</comment>
<dbReference type="NCBIfam" id="NF002010">
    <property type="entry name" value="PRK00811.1"/>
    <property type="match status" value="1"/>
</dbReference>
<dbReference type="Pfam" id="PF01564">
    <property type="entry name" value="Spermine_synth"/>
    <property type="match status" value="1"/>
</dbReference>
<dbReference type="GO" id="GO:0005829">
    <property type="term" value="C:cytosol"/>
    <property type="evidence" value="ECO:0007669"/>
    <property type="project" value="TreeGrafter"/>
</dbReference>
<dbReference type="PANTHER" id="PTHR11558:SF11">
    <property type="entry name" value="SPERMIDINE SYNTHASE"/>
    <property type="match status" value="1"/>
</dbReference>
<dbReference type="UniPathway" id="UPA00248">
    <property type="reaction ID" value="UER00314"/>
</dbReference>
<evidence type="ECO:0000259" key="6">
    <source>
        <dbReference type="PROSITE" id="PS51006"/>
    </source>
</evidence>
<dbReference type="InterPro" id="IPR037163">
    <property type="entry name" value="Spermidine_synt_N_sf"/>
</dbReference>
<evidence type="ECO:0000256" key="1">
    <source>
        <dbReference type="ARBA" id="ARBA00007867"/>
    </source>
</evidence>
<dbReference type="GO" id="GO:0008295">
    <property type="term" value="P:spermidine biosynthetic process"/>
    <property type="evidence" value="ECO:0007669"/>
    <property type="project" value="UniProtKB-UniRule"/>
</dbReference>
<keyword evidence="2 4" id="KW-0808">Transferase</keyword>
<dbReference type="PANTHER" id="PTHR11558">
    <property type="entry name" value="SPERMIDINE/SPERMINE SYNTHASE"/>
    <property type="match status" value="1"/>
</dbReference>
<dbReference type="CDD" id="cd02440">
    <property type="entry name" value="AdoMet_MTases"/>
    <property type="match status" value="1"/>
</dbReference>
<comment type="function">
    <text evidence="4">Catalyzes the irreversible transfer of a propylamine group from the amino donor S-adenosylmethioninamine (decarboxy-AdoMet) to putrescine (1,4-diaminobutane) to yield spermidine.</text>
</comment>
<feature type="active site" description="Proton acceptor" evidence="4 5">
    <location>
        <position position="162"/>
    </location>
</feature>
<name>A0A4Z0Y4P5_9FIRM</name>
<dbReference type="EC" id="2.5.1.16" evidence="4"/>
<gene>
    <name evidence="7" type="primary">speE_2</name>
    <name evidence="4" type="synonym">speE</name>
    <name evidence="7" type="ORF">CAGA_02530</name>
</gene>
<dbReference type="NCBIfam" id="TIGR00417">
    <property type="entry name" value="speE"/>
    <property type="match status" value="1"/>
</dbReference>
<dbReference type="InterPro" id="IPR029063">
    <property type="entry name" value="SAM-dependent_MTases_sf"/>
</dbReference>
<evidence type="ECO:0000313" key="7">
    <source>
        <dbReference type="EMBL" id="TGJ77847.1"/>
    </source>
</evidence>
<dbReference type="Gene3D" id="3.40.50.150">
    <property type="entry name" value="Vaccinia Virus protein VP39"/>
    <property type="match status" value="1"/>
</dbReference>
<evidence type="ECO:0000313" key="8">
    <source>
        <dbReference type="Proteomes" id="UP000297714"/>
    </source>
</evidence>
<dbReference type="Proteomes" id="UP000297714">
    <property type="component" value="Unassembled WGS sequence"/>
</dbReference>
<accession>A0A4Z0Y4P5</accession>